<protein>
    <submittedName>
        <fullName evidence="2">Phosphatidylglycerophosphatase A</fullName>
    </submittedName>
</protein>
<dbReference type="Proteomes" id="UP000292886">
    <property type="component" value="Chromosome"/>
</dbReference>
<dbReference type="EMBL" id="CP037940">
    <property type="protein sequence ID" value="QBO37515.1"/>
    <property type="molecule type" value="Genomic_DNA"/>
</dbReference>
<dbReference type="KEGG" id="wei:EQG49_11925"/>
<accession>A0A4V1AJ24</accession>
<dbReference type="OrthoDB" id="9793244at2"/>
<gene>
    <name evidence="2" type="ORF">EQG49_11925</name>
</gene>
<dbReference type="InterPro" id="IPR036681">
    <property type="entry name" value="PgpA-like_sf"/>
</dbReference>
<keyword evidence="3" id="KW-1185">Reference proteome</keyword>
<sequence length="214" mass="24246">MDEITRTILIQDLGRLKKKFYHPDFRDLYDDKRNYHHVIQILENRGVTMESIAELVYNRQKNYTKDLSMTTVTYMLYEVLQKREVQNTIMMGIAIDIATEQGAFAFDEDLNNQLVNDKGTFGLDEVLAESISHTSGSIGLSNAYGLDIAKQGIIAKLNDEQGTERNGVKVSNTFIDDLVAHIAGATMARIAHKYQTITDMIEDLELSEEAYDAL</sequence>
<evidence type="ECO:0000259" key="1">
    <source>
        <dbReference type="Pfam" id="PF04608"/>
    </source>
</evidence>
<reference evidence="3" key="1">
    <citation type="submission" date="2019-03" db="EMBL/GenBank/DDBJ databases">
        <title>Weissella sp. 26KH-42 Genome sequencing.</title>
        <authorList>
            <person name="Heo J."/>
            <person name="Kim S.-J."/>
            <person name="Kim J.-S."/>
            <person name="Hong S.-B."/>
            <person name="Kwon S.-W."/>
        </authorList>
    </citation>
    <scope>NUCLEOTIDE SEQUENCE [LARGE SCALE GENOMIC DNA]</scope>
    <source>
        <strain evidence="3">26KH-42</strain>
    </source>
</reference>
<dbReference type="InterPro" id="IPR007686">
    <property type="entry name" value="YutG/PgpA"/>
</dbReference>
<dbReference type="Gene3D" id="1.10.3760.10">
    <property type="entry name" value="PgpA-like"/>
    <property type="match status" value="1"/>
</dbReference>
<dbReference type="GO" id="GO:0006629">
    <property type="term" value="P:lipid metabolic process"/>
    <property type="evidence" value="ECO:0007669"/>
    <property type="project" value="InterPro"/>
</dbReference>
<proteinExistence type="predicted"/>
<organism evidence="2 3">
    <name type="scientific">Periweissella cryptocerci</name>
    <dbReference type="NCBI Taxonomy" id="2506420"/>
    <lineage>
        <taxon>Bacteria</taxon>
        <taxon>Bacillati</taxon>
        <taxon>Bacillota</taxon>
        <taxon>Bacilli</taxon>
        <taxon>Lactobacillales</taxon>
        <taxon>Lactobacillaceae</taxon>
        <taxon>Periweissella</taxon>
    </lineage>
</organism>
<feature type="domain" description="YutG/PgpA" evidence="1">
    <location>
        <begin position="73"/>
        <end position="191"/>
    </location>
</feature>
<name>A0A4V1AJ24_9LACO</name>
<evidence type="ECO:0000313" key="2">
    <source>
        <dbReference type="EMBL" id="QBO37515.1"/>
    </source>
</evidence>
<dbReference type="GO" id="GO:0008962">
    <property type="term" value="F:phosphatidylglycerophosphatase activity"/>
    <property type="evidence" value="ECO:0007669"/>
    <property type="project" value="InterPro"/>
</dbReference>
<evidence type="ECO:0000313" key="3">
    <source>
        <dbReference type="Proteomes" id="UP000292886"/>
    </source>
</evidence>
<dbReference type="AlphaFoldDB" id="A0A4V1AJ24"/>
<dbReference type="Pfam" id="PF04608">
    <property type="entry name" value="PgpA"/>
    <property type="match status" value="1"/>
</dbReference>
<dbReference type="SUPFAM" id="SSF101307">
    <property type="entry name" value="YutG-like"/>
    <property type="match status" value="1"/>
</dbReference>